<reference evidence="2" key="2">
    <citation type="submission" date="2019-01" db="UniProtKB">
        <authorList>
            <consortium name="EnsemblPlants"/>
        </authorList>
    </citation>
    <scope>IDENTIFICATION</scope>
    <source>
        <strain evidence="2">cv. Heinz 1706</strain>
    </source>
</reference>
<evidence type="ECO:0000256" key="1">
    <source>
        <dbReference type="SAM" id="Phobius"/>
    </source>
</evidence>
<keyword evidence="3" id="KW-1185">Reference proteome</keyword>
<accession>A0A3Q7ERE9</accession>
<reference evidence="2" key="1">
    <citation type="journal article" date="2012" name="Nature">
        <title>The tomato genome sequence provides insights into fleshy fruit evolution.</title>
        <authorList>
            <consortium name="Tomato Genome Consortium"/>
        </authorList>
    </citation>
    <scope>NUCLEOTIDE SEQUENCE [LARGE SCALE GENOMIC DNA]</scope>
    <source>
        <strain evidence="2">cv. Heinz 1706</strain>
    </source>
</reference>
<protein>
    <submittedName>
        <fullName evidence="2">Uncharacterized protein</fullName>
    </submittedName>
</protein>
<dbReference type="InParanoid" id="A0A3Q7ERE9"/>
<keyword evidence="1" id="KW-1133">Transmembrane helix</keyword>
<dbReference type="AlphaFoldDB" id="A0A3Q7ERE9"/>
<evidence type="ECO:0000313" key="2">
    <source>
        <dbReference type="EnsemblPlants" id="Solyc01g105775.1.1"/>
    </source>
</evidence>
<dbReference type="Gramene" id="Solyc01g105775.1.1">
    <property type="protein sequence ID" value="Solyc01g105775.1.1"/>
    <property type="gene ID" value="Solyc01g105775.1"/>
</dbReference>
<feature type="transmembrane region" description="Helical" evidence="1">
    <location>
        <begin position="20"/>
        <end position="37"/>
    </location>
</feature>
<evidence type="ECO:0000313" key="3">
    <source>
        <dbReference type="Proteomes" id="UP000004994"/>
    </source>
</evidence>
<sequence length="155" mass="17700">MHWHLHSQEIAFTSSGNSVRVYWVSYGLWGGYLGYGFKKKVKRVENTLVIGRRSCVGIYDLMSMFLYYFQLGSVGVGVMGKSKVTKVAVSSLNFSLRYNLYEKVDMKQSEGREKPSVAWRDDAIDFISFLGGLENIKDEMTMIEKGSYFVLQSDN</sequence>
<dbReference type="EnsemblPlants" id="Solyc01g105775.1.1">
    <property type="protein sequence ID" value="Solyc01g105775.1.1"/>
    <property type="gene ID" value="Solyc01g105775.1"/>
</dbReference>
<proteinExistence type="predicted"/>
<name>A0A3Q7ERE9_SOLLC</name>
<organism evidence="2">
    <name type="scientific">Solanum lycopersicum</name>
    <name type="common">Tomato</name>
    <name type="synonym">Lycopersicon esculentum</name>
    <dbReference type="NCBI Taxonomy" id="4081"/>
    <lineage>
        <taxon>Eukaryota</taxon>
        <taxon>Viridiplantae</taxon>
        <taxon>Streptophyta</taxon>
        <taxon>Embryophyta</taxon>
        <taxon>Tracheophyta</taxon>
        <taxon>Spermatophyta</taxon>
        <taxon>Magnoliopsida</taxon>
        <taxon>eudicotyledons</taxon>
        <taxon>Gunneridae</taxon>
        <taxon>Pentapetalae</taxon>
        <taxon>asterids</taxon>
        <taxon>lamiids</taxon>
        <taxon>Solanales</taxon>
        <taxon>Solanaceae</taxon>
        <taxon>Solanoideae</taxon>
        <taxon>Solaneae</taxon>
        <taxon>Solanum</taxon>
        <taxon>Solanum subgen. Lycopersicon</taxon>
    </lineage>
</organism>
<dbReference type="Proteomes" id="UP000004994">
    <property type="component" value="Chromosome 1"/>
</dbReference>
<feature type="transmembrane region" description="Helical" evidence="1">
    <location>
        <begin position="58"/>
        <end position="80"/>
    </location>
</feature>
<keyword evidence="1" id="KW-0472">Membrane</keyword>
<keyword evidence="1" id="KW-0812">Transmembrane</keyword>